<feature type="domain" description="SLH" evidence="3">
    <location>
        <begin position="402"/>
        <end position="469"/>
    </location>
</feature>
<dbReference type="PROSITE" id="PS51272">
    <property type="entry name" value="SLH"/>
    <property type="match status" value="2"/>
</dbReference>
<dbReference type="RefSeq" id="WP_186907257.1">
    <property type="nucleotide sequence ID" value="NZ_JACOPP010000006.1"/>
</dbReference>
<dbReference type="Pfam" id="PF00395">
    <property type="entry name" value="SLH"/>
    <property type="match status" value="2"/>
</dbReference>
<evidence type="ECO:0000259" key="3">
    <source>
        <dbReference type="PROSITE" id="PS51272"/>
    </source>
</evidence>
<feature type="chain" id="PRO_5035206569" evidence="2">
    <location>
        <begin position="24"/>
        <end position="469"/>
    </location>
</feature>
<dbReference type="Gene3D" id="2.60.120.260">
    <property type="entry name" value="Galactose-binding domain-like"/>
    <property type="match status" value="1"/>
</dbReference>
<dbReference type="InterPro" id="IPR008964">
    <property type="entry name" value="Invasin/intimin_cell_adhesion"/>
</dbReference>
<comment type="caution">
    <text evidence="4">The sequence shown here is derived from an EMBL/GenBank/DDBJ whole genome shotgun (WGS) entry which is preliminary data.</text>
</comment>
<dbReference type="SUPFAM" id="SSF49373">
    <property type="entry name" value="Invasin/intimin cell-adhesion fragments"/>
    <property type="match status" value="1"/>
</dbReference>
<dbReference type="InterPro" id="IPR001119">
    <property type="entry name" value="SLH_dom"/>
</dbReference>
<keyword evidence="1" id="KW-0677">Repeat</keyword>
<dbReference type="AlphaFoldDB" id="A0A8J6J0A0"/>
<accession>A0A8J6J0A0</accession>
<sequence>MKKRLGALLFTLFLLLSPLPAAAASTSANLLANPSFEDGLAGWTSPDGKWGTAESESGYDPQDGSYFAWPLQASQENTCIYQDVSLSGSKTGDSVVFSVMVCNYDQPPHDMGRVELQFLDPSGKPLKGHIQEQRNPDWNQQTIIASVPAGAVTARVVLWAVWYVGSDVDAYYDAASLVTTTDQYSTVYVSEKNGKETAGTGDVLTLTADNGVSRRPDDYVWSSSYNDAATIDANGVVTFHSDAQDGVAFYAKDKKTGVVGVYWVNSDHENAKPASGSSWASADLRQADELGLIPECLEGTDLTAPITRAEFAAVAVKTYEALTNSAAIPAANNPFRDTKDADVLKAYRIGAVNGTSDTTFAPNALLNREQAATMLTRVFKKVSLAGWTLQADGDFSLAYAKPVPFADDADISGWAKDSVYFMAANGIIQGSGGKFMPRSVTSAQQAAGYAQATREQALLIAVRMVEKLG</sequence>
<dbReference type="EMBL" id="JACOPP010000006">
    <property type="protein sequence ID" value="MBC5733357.1"/>
    <property type="molecule type" value="Genomic_DNA"/>
</dbReference>
<evidence type="ECO:0000313" key="5">
    <source>
        <dbReference type="Proteomes" id="UP000661435"/>
    </source>
</evidence>
<protein>
    <submittedName>
        <fullName evidence="4">S-layer homology domain-containing protein</fullName>
    </submittedName>
</protein>
<dbReference type="Proteomes" id="UP000661435">
    <property type="component" value="Unassembled WGS sequence"/>
</dbReference>
<reference evidence="4" key="1">
    <citation type="submission" date="2020-08" db="EMBL/GenBank/DDBJ databases">
        <title>Genome public.</title>
        <authorList>
            <person name="Liu C."/>
            <person name="Sun Q."/>
        </authorList>
    </citation>
    <scope>NUCLEOTIDE SEQUENCE</scope>
    <source>
        <strain evidence="4">NSJ-51</strain>
    </source>
</reference>
<keyword evidence="2" id="KW-0732">Signal</keyword>
<gene>
    <name evidence="4" type="ORF">H8S57_06410</name>
</gene>
<feature type="signal peptide" evidence="2">
    <location>
        <begin position="1"/>
        <end position="23"/>
    </location>
</feature>
<name>A0A8J6J0A0_9FIRM</name>
<evidence type="ECO:0000256" key="2">
    <source>
        <dbReference type="SAM" id="SignalP"/>
    </source>
</evidence>
<keyword evidence="5" id="KW-1185">Reference proteome</keyword>
<proteinExistence type="predicted"/>
<feature type="domain" description="SLH" evidence="3">
    <location>
        <begin position="326"/>
        <end position="389"/>
    </location>
</feature>
<dbReference type="Gene3D" id="2.60.40.1080">
    <property type="match status" value="1"/>
</dbReference>
<evidence type="ECO:0000313" key="4">
    <source>
        <dbReference type="EMBL" id="MBC5733357.1"/>
    </source>
</evidence>
<organism evidence="4 5">
    <name type="scientific">Lawsonibacter hominis</name>
    <dbReference type="NCBI Taxonomy" id="2763053"/>
    <lineage>
        <taxon>Bacteria</taxon>
        <taxon>Bacillati</taxon>
        <taxon>Bacillota</taxon>
        <taxon>Clostridia</taxon>
        <taxon>Eubacteriales</taxon>
        <taxon>Oscillospiraceae</taxon>
        <taxon>Lawsonibacter</taxon>
    </lineage>
</organism>
<evidence type="ECO:0000256" key="1">
    <source>
        <dbReference type="ARBA" id="ARBA00022737"/>
    </source>
</evidence>